<proteinExistence type="predicted"/>
<organism evidence="1 2">
    <name type="scientific">Nannocystis punicea</name>
    <dbReference type="NCBI Taxonomy" id="2995304"/>
    <lineage>
        <taxon>Bacteria</taxon>
        <taxon>Pseudomonadati</taxon>
        <taxon>Myxococcota</taxon>
        <taxon>Polyangia</taxon>
        <taxon>Nannocystales</taxon>
        <taxon>Nannocystaceae</taxon>
        <taxon>Nannocystis</taxon>
    </lineage>
</organism>
<evidence type="ECO:0000313" key="1">
    <source>
        <dbReference type="EMBL" id="WAS91722.1"/>
    </source>
</evidence>
<reference evidence="1" key="1">
    <citation type="submission" date="2022-11" db="EMBL/GenBank/DDBJ databases">
        <title>Minimal conservation of predation-associated metabolite biosynthetic gene clusters underscores biosynthetic potential of Myxococcota including descriptions for ten novel species: Archangium lansinium sp. nov., Myxococcus landrumus sp. nov., Nannocystis bai.</title>
        <authorList>
            <person name="Ahearne A."/>
            <person name="Stevens C."/>
            <person name="Dowd S."/>
        </authorList>
    </citation>
    <scope>NUCLEOTIDE SEQUENCE</scope>
    <source>
        <strain evidence="1">Fl3</strain>
    </source>
</reference>
<accession>A0ABY7GXM1</accession>
<name>A0ABY7GXM1_9BACT</name>
<gene>
    <name evidence="1" type="ORF">O0S08_36535</name>
</gene>
<dbReference type="RefSeq" id="WP_269034084.1">
    <property type="nucleotide sequence ID" value="NZ_CP114040.1"/>
</dbReference>
<keyword evidence="2" id="KW-1185">Reference proteome</keyword>
<dbReference type="Proteomes" id="UP001164459">
    <property type="component" value="Chromosome"/>
</dbReference>
<sequence length="48" mass="5554">MRKEAKFSDSAHARMEDRDGLLVELRAIDGRTFRDDCSRSFDSQEHAP</sequence>
<dbReference type="EMBL" id="CP114040">
    <property type="protein sequence ID" value="WAS91722.1"/>
    <property type="molecule type" value="Genomic_DNA"/>
</dbReference>
<protein>
    <submittedName>
        <fullName evidence="1">Uncharacterized protein</fullName>
    </submittedName>
</protein>
<evidence type="ECO:0000313" key="2">
    <source>
        <dbReference type="Proteomes" id="UP001164459"/>
    </source>
</evidence>